<dbReference type="AlphaFoldDB" id="A0A0C3Q061"/>
<gene>
    <name evidence="4" type="ORF">M407DRAFT_53628</name>
</gene>
<evidence type="ECO:0000256" key="3">
    <source>
        <dbReference type="PROSITE-ProRule" id="PRU00221"/>
    </source>
</evidence>
<dbReference type="STRING" id="1051891.A0A0C3Q061"/>
<feature type="repeat" description="WD" evidence="3">
    <location>
        <begin position="9"/>
        <end position="50"/>
    </location>
</feature>
<dbReference type="Gene3D" id="2.130.10.10">
    <property type="entry name" value="YVTN repeat-like/Quinoprotein amine dehydrogenase"/>
    <property type="match status" value="2"/>
</dbReference>
<evidence type="ECO:0000256" key="2">
    <source>
        <dbReference type="ARBA" id="ARBA00022737"/>
    </source>
</evidence>
<keyword evidence="5" id="KW-1185">Reference proteome</keyword>
<dbReference type="PANTHER" id="PTHR19848:SF8">
    <property type="entry name" value="F-BOX AND WD REPEAT DOMAIN CONTAINING 7"/>
    <property type="match status" value="1"/>
</dbReference>
<dbReference type="InterPro" id="IPR001680">
    <property type="entry name" value="WD40_rpt"/>
</dbReference>
<feature type="non-terminal residue" evidence="4">
    <location>
        <position position="130"/>
    </location>
</feature>
<name>A0A0C3Q061_9AGAM</name>
<dbReference type="SMART" id="SM00320">
    <property type="entry name" value="WD40"/>
    <property type="match status" value="3"/>
</dbReference>
<organism evidence="4 5">
    <name type="scientific">Tulasnella calospora MUT 4182</name>
    <dbReference type="NCBI Taxonomy" id="1051891"/>
    <lineage>
        <taxon>Eukaryota</taxon>
        <taxon>Fungi</taxon>
        <taxon>Dikarya</taxon>
        <taxon>Basidiomycota</taxon>
        <taxon>Agaricomycotina</taxon>
        <taxon>Agaricomycetes</taxon>
        <taxon>Cantharellales</taxon>
        <taxon>Tulasnellaceae</taxon>
        <taxon>Tulasnella</taxon>
    </lineage>
</organism>
<dbReference type="HOGENOM" id="CLU_000288_57_30_1"/>
<dbReference type="SUPFAM" id="SSF50978">
    <property type="entry name" value="WD40 repeat-like"/>
    <property type="match status" value="1"/>
</dbReference>
<feature type="non-terminal residue" evidence="4">
    <location>
        <position position="1"/>
    </location>
</feature>
<dbReference type="Proteomes" id="UP000054248">
    <property type="component" value="Unassembled WGS sequence"/>
</dbReference>
<reference evidence="4 5" key="1">
    <citation type="submission" date="2014-04" db="EMBL/GenBank/DDBJ databases">
        <authorList>
            <consortium name="DOE Joint Genome Institute"/>
            <person name="Kuo A."/>
            <person name="Girlanda M."/>
            <person name="Perotto S."/>
            <person name="Kohler A."/>
            <person name="Nagy L.G."/>
            <person name="Floudas D."/>
            <person name="Copeland A."/>
            <person name="Barry K.W."/>
            <person name="Cichocki N."/>
            <person name="Veneault-Fourrey C."/>
            <person name="LaButti K."/>
            <person name="Lindquist E.A."/>
            <person name="Lipzen A."/>
            <person name="Lundell T."/>
            <person name="Morin E."/>
            <person name="Murat C."/>
            <person name="Sun H."/>
            <person name="Tunlid A."/>
            <person name="Henrissat B."/>
            <person name="Grigoriev I.V."/>
            <person name="Hibbett D.S."/>
            <person name="Martin F."/>
            <person name="Nordberg H.P."/>
            <person name="Cantor M.N."/>
            <person name="Hua S.X."/>
        </authorList>
    </citation>
    <scope>NUCLEOTIDE SEQUENCE [LARGE SCALE GENOMIC DNA]</scope>
    <source>
        <strain evidence="4 5">MUT 4182</strain>
    </source>
</reference>
<dbReference type="OrthoDB" id="6262491at2759"/>
<dbReference type="PANTHER" id="PTHR19848">
    <property type="entry name" value="WD40 REPEAT PROTEIN"/>
    <property type="match status" value="1"/>
</dbReference>
<sequence length="130" mass="13877">TGAALGGPLRGHSSFVNSVCFSPDGKYLASGSSDSTIRLWNCQTGVEVGEPCSHHWRTSVQSVCFSPDGKLLASGAYEKTIWLSGWDPNTGVQRGTPFTGDMKDVSSVSFSSDGRLLLARYRDGSPATWD</sequence>
<feature type="repeat" description="WD" evidence="3">
    <location>
        <begin position="98"/>
        <end position="130"/>
    </location>
</feature>
<evidence type="ECO:0000313" key="4">
    <source>
        <dbReference type="EMBL" id="KIO15681.1"/>
    </source>
</evidence>
<dbReference type="PROSITE" id="PS50082">
    <property type="entry name" value="WD_REPEATS_2"/>
    <property type="match status" value="2"/>
</dbReference>
<proteinExistence type="predicted"/>
<evidence type="ECO:0000313" key="5">
    <source>
        <dbReference type="Proteomes" id="UP000054248"/>
    </source>
</evidence>
<accession>A0A0C3Q061</accession>
<dbReference type="Pfam" id="PF00400">
    <property type="entry name" value="WD40"/>
    <property type="match status" value="3"/>
</dbReference>
<keyword evidence="2" id="KW-0677">Repeat</keyword>
<protein>
    <submittedName>
        <fullName evidence="4">Uncharacterized protein</fullName>
    </submittedName>
</protein>
<dbReference type="InterPro" id="IPR036322">
    <property type="entry name" value="WD40_repeat_dom_sf"/>
</dbReference>
<reference evidence="5" key="2">
    <citation type="submission" date="2015-01" db="EMBL/GenBank/DDBJ databases">
        <title>Evolutionary Origins and Diversification of the Mycorrhizal Mutualists.</title>
        <authorList>
            <consortium name="DOE Joint Genome Institute"/>
            <consortium name="Mycorrhizal Genomics Consortium"/>
            <person name="Kohler A."/>
            <person name="Kuo A."/>
            <person name="Nagy L.G."/>
            <person name="Floudas D."/>
            <person name="Copeland A."/>
            <person name="Barry K.W."/>
            <person name="Cichocki N."/>
            <person name="Veneault-Fourrey C."/>
            <person name="LaButti K."/>
            <person name="Lindquist E.A."/>
            <person name="Lipzen A."/>
            <person name="Lundell T."/>
            <person name="Morin E."/>
            <person name="Murat C."/>
            <person name="Riley R."/>
            <person name="Ohm R."/>
            <person name="Sun H."/>
            <person name="Tunlid A."/>
            <person name="Henrissat B."/>
            <person name="Grigoriev I.V."/>
            <person name="Hibbett D.S."/>
            <person name="Martin F."/>
        </authorList>
    </citation>
    <scope>NUCLEOTIDE SEQUENCE [LARGE SCALE GENOMIC DNA]</scope>
    <source>
        <strain evidence="5">MUT 4182</strain>
    </source>
</reference>
<keyword evidence="1 3" id="KW-0853">WD repeat</keyword>
<dbReference type="PROSITE" id="PS50294">
    <property type="entry name" value="WD_REPEATS_REGION"/>
    <property type="match status" value="2"/>
</dbReference>
<dbReference type="EMBL" id="KN823880">
    <property type="protein sequence ID" value="KIO15681.1"/>
    <property type="molecule type" value="Genomic_DNA"/>
</dbReference>
<dbReference type="InterPro" id="IPR015943">
    <property type="entry name" value="WD40/YVTN_repeat-like_dom_sf"/>
</dbReference>
<evidence type="ECO:0000256" key="1">
    <source>
        <dbReference type="ARBA" id="ARBA00022574"/>
    </source>
</evidence>